<comment type="caution">
    <text evidence="2">The sequence shown here is derived from an EMBL/GenBank/DDBJ whole genome shotgun (WGS) entry which is preliminary data.</text>
</comment>
<dbReference type="InterPro" id="IPR000182">
    <property type="entry name" value="GNAT_dom"/>
</dbReference>
<dbReference type="InterPro" id="IPR013653">
    <property type="entry name" value="GCN5-like_dom"/>
</dbReference>
<dbReference type="SUPFAM" id="SSF55729">
    <property type="entry name" value="Acyl-CoA N-acyltransferases (Nat)"/>
    <property type="match status" value="1"/>
</dbReference>
<evidence type="ECO:0000313" key="2">
    <source>
        <dbReference type="EMBL" id="GAA4975271.1"/>
    </source>
</evidence>
<proteinExistence type="predicted"/>
<sequence>MHHEIDLADVPRLTRDDGLCAWAAQDGARAWADGTAVAVAAPGLSLRDRLVVHGERDALVPLVRAVFDEIGATYRPLGAPELVRALGDGIDGLAVLGEFAWMERRAGETATATGGGRKDAEWLEPADDAHIAALIDDVFPDSYARPGIPGVLRWAGIRGADGRPAAVAAEAWSAPAMGFLSGVAVDRTARGAGLGRRVCGFLVDAILAERGRVGLMVDDWNAPAERLYRKLGFTYRRLAAAAMTQPG</sequence>
<dbReference type="Gene3D" id="3.40.630.30">
    <property type="match status" value="1"/>
</dbReference>
<feature type="domain" description="N-acetyltransferase" evidence="1">
    <location>
        <begin position="118"/>
        <end position="247"/>
    </location>
</feature>
<organism evidence="2 3">
    <name type="scientific">Yinghuangia aomiensis</name>
    <dbReference type="NCBI Taxonomy" id="676205"/>
    <lineage>
        <taxon>Bacteria</taxon>
        <taxon>Bacillati</taxon>
        <taxon>Actinomycetota</taxon>
        <taxon>Actinomycetes</taxon>
        <taxon>Kitasatosporales</taxon>
        <taxon>Streptomycetaceae</taxon>
        <taxon>Yinghuangia</taxon>
    </lineage>
</organism>
<evidence type="ECO:0000313" key="3">
    <source>
        <dbReference type="Proteomes" id="UP001500466"/>
    </source>
</evidence>
<dbReference type="Pfam" id="PF08445">
    <property type="entry name" value="FR47"/>
    <property type="match status" value="1"/>
</dbReference>
<accession>A0ABP9HP20</accession>
<keyword evidence="3" id="KW-1185">Reference proteome</keyword>
<dbReference type="RefSeq" id="WP_345677671.1">
    <property type="nucleotide sequence ID" value="NZ_BAABHS010000017.1"/>
</dbReference>
<protein>
    <recommendedName>
        <fullName evidence="1">N-acetyltransferase domain-containing protein</fullName>
    </recommendedName>
</protein>
<reference evidence="3" key="1">
    <citation type="journal article" date="2019" name="Int. J. Syst. Evol. Microbiol.">
        <title>The Global Catalogue of Microorganisms (GCM) 10K type strain sequencing project: providing services to taxonomists for standard genome sequencing and annotation.</title>
        <authorList>
            <consortium name="The Broad Institute Genomics Platform"/>
            <consortium name="The Broad Institute Genome Sequencing Center for Infectious Disease"/>
            <person name="Wu L."/>
            <person name="Ma J."/>
        </authorList>
    </citation>
    <scope>NUCLEOTIDE SEQUENCE [LARGE SCALE GENOMIC DNA]</scope>
    <source>
        <strain evidence="3">JCM 17986</strain>
    </source>
</reference>
<name>A0ABP9HP20_9ACTN</name>
<dbReference type="EMBL" id="BAABHS010000017">
    <property type="protein sequence ID" value="GAA4975271.1"/>
    <property type="molecule type" value="Genomic_DNA"/>
</dbReference>
<dbReference type="Proteomes" id="UP001500466">
    <property type="component" value="Unassembled WGS sequence"/>
</dbReference>
<dbReference type="InterPro" id="IPR016181">
    <property type="entry name" value="Acyl_CoA_acyltransferase"/>
</dbReference>
<gene>
    <name evidence="2" type="ORF">GCM10023205_47670</name>
</gene>
<dbReference type="PROSITE" id="PS51186">
    <property type="entry name" value="GNAT"/>
    <property type="match status" value="1"/>
</dbReference>
<evidence type="ECO:0000259" key="1">
    <source>
        <dbReference type="PROSITE" id="PS51186"/>
    </source>
</evidence>